<protein>
    <submittedName>
        <fullName evidence="2">Uncharacterized protein</fullName>
    </submittedName>
</protein>
<evidence type="ECO:0000313" key="3">
    <source>
        <dbReference type="Proteomes" id="UP001500822"/>
    </source>
</evidence>
<reference evidence="3" key="1">
    <citation type="journal article" date="2019" name="Int. J. Syst. Evol. Microbiol.">
        <title>The Global Catalogue of Microorganisms (GCM) 10K type strain sequencing project: providing services to taxonomists for standard genome sequencing and annotation.</title>
        <authorList>
            <consortium name="The Broad Institute Genomics Platform"/>
            <consortium name="The Broad Institute Genome Sequencing Center for Infectious Disease"/>
            <person name="Wu L."/>
            <person name="Ma J."/>
        </authorList>
    </citation>
    <scope>NUCLEOTIDE SEQUENCE [LARGE SCALE GENOMIC DNA]</scope>
    <source>
        <strain evidence="3">JCM 18077</strain>
    </source>
</reference>
<dbReference type="EMBL" id="BAABIE010000001">
    <property type="protein sequence ID" value="GAA4739126.1"/>
    <property type="molecule type" value="Genomic_DNA"/>
</dbReference>
<proteinExistence type="predicted"/>
<accession>A0ABP8YZ13</accession>
<feature type="region of interest" description="Disordered" evidence="1">
    <location>
        <begin position="68"/>
        <end position="150"/>
    </location>
</feature>
<organism evidence="2 3">
    <name type="scientific">Gordonia alkaliphila</name>
    <dbReference type="NCBI Taxonomy" id="1053547"/>
    <lineage>
        <taxon>Bacteria</taxon>
        <taxon>Bacillati</taxon>
        <taxon>Actinomycetota</taxon>
        <taxon>Actinomycetes</taxon>
        <taxon>Mycobacteriales</taxon>
        <taxon>Gordoniaceae</taxon>
        <taxon>Gordonia</taxon>
    </lineage>
</organism>
<dbReference type="Proteomes" id="UP001500822">
    <property type="component" value="Unassembled WGS sequence"/>
</dbReference>
<evidence type="ECO:0000313" key="2">
    <source>
        <dbReference type="EMBL" id="GAA4739126.1"/>
    </source>
</evidence>
<keyword evidence="3" id="KW-1185">Reference proteome</keyword>
<name>A0ABP8YZ13_9ACTN</name>
<comment type="caution">
    <text evidence="2">The sequence shown here is derived from an EMBL/GenBank/DDBJ whole genome shotgun (WGS) entry which is preliminary data.</text>
</comment>
<feature type="compositionally biased region" description="Basic and acidic residues" evidence="1">
    <location>
        <begin position="88"/>
        <end position="105"/>
    </location>
</feature>
<evidence type="ECO:0000256" key="1">
    <source>
        <dbReference type="SAM" id="MobiDB-lite"/>
    </source>
</evidence>
<sequence>MYVHFDRARREHGLLVGALAGIATMTVAFILVLTLAPSPASAETPAQRCKRETAAYNAGWAAIGRKPPAPYKCGGSNKPPPTLSPAEPGDHGEETEEKSPPEKGTPDGADTGRSGGPSLKPPTERNDNASGVDPNQPSVAPSPGMNRPERREVQACTQYRFDTGRCLPFNSPAKHAADRVIATITQAIRQGYEIQVRRYIDRTRAVWPSSRLAEIEAAVVRARAARDLGVTGQYDGSVKSRNRWVYDQLHDVGYCNNSGNCSLEFKLRVNYEIYLNVATKKPEALLRGQISRPDGGQFRITNHQCVVMKDDLFDNAVGRYNECGITEYKTSSYQILDGSSTTMTRGKFHYFQATVFIAAPEQAVGPQPAPRSPRWFTADNGDQWFY</sequence>
<gene>
    <name evidence="2" type="ORF">GCM10023217_03620</name>
</gene>